<organism evidence="6 7">
    <name type="scientific">Flavivirga aquimarina</name>
    <dbReference type="NCBI Taxonomy" id="2027862"/>
    <lineage>
        <taxon>Bacteria</taxon>
        <taxon>Pseudomonadati</taxon>
        <taxon>Bacteroidota</taxon>
        <taxon>Flavobacteriia</taxon>
        <taxon>Flavobacteriales</taxon>
        <taxon>Flavobacteriaceae</taxon>
        <taxon>Flavivirga</taxon>
    </lineage>
</organism>
<dbReference type="InterPro" id="IPR013324">
    <property type="entry name" value="RNA_pol_sigma_r3/r4-like"/>
</dbReference>
<dbReference type="InterPro" id="IPR036388">
    <property type="entry name" value="WH-like_DNA-bd_sf"/>
</dbReference>
<dbReference type="Proteomes" id="UP001176883">
    <property type="component" value="Unassembled WGS sequence"/>
</dbReference>
<dbReference type="RefSeq" id="WP_303276442.1">
    <property type="nucleotide sequence ID" value="NZ_JAUOEK010000050.1"/>
</dbReference>
<comment type="caution">
    <text evidence="6">The sequence shown here is derived from an EMBL/GenBank/DDBJ whole genome shotgun (WGS) entry which is preliminary data.</text>
</comment>
<accession>A0ABT8W6M1</accession>
<evidence type="ECO:0000313" key="6">
    <source>
        <dbReference type="EMBL" id="MDO5968763.1"/>
    </source>
</evidence>
<gene>
    <name evidence="6" type="ORF">Q4Q35_03000</name>
</gene>
<comment type="similarity">
    <text evidence="1">Belongs to the sigma-70 factor family. ECF subfamily.</text>
</comment>
<evidence type="ECO:0000313" key="7">
    <source>
        <dbReference type="Proteomes" id="UP001176883"/>
    </source>
</evidence>
<evidence type="ECO:0000256" key="4">
    <source>
        <dbReference type="ARBA" id="ARBA00023163"/>
    </source>
</evidence>
<dbReference type="SUPFAM" id="SSF88946">
    <property type="entry name" value="Sigma2 domain of RNA polymerase sigma factors"/>
    <property type="match status" value="1"/>
</dbReference>
<feature type="domain" description="HTH luxR-type" evidence="5">
    <location>
        <begin position="133"/>
        <end position="183"/>
    </location>
</feature>
<name>A0ABT8W6M1_9FLAO</name>
<keyword evidence="3" id="KW-0731">Sigma factor</keyword>
<dbReference type="Pfam" id="PF04542">
    <property type="entry name" value="Sigma70_r2"/>
    <property type="match status" value="1"/>
</dbReference>
<dbReference type="InterPro" id="IPR013249">
    <property type="entry name" value="RNA_pol_sigma70_r4_t2"/>
</dbReference>
<protein>
    <submittedName>
        <fullName evidence="6">Sigma-70 family RNA polymerase sigma factor</fullName>
    </submittedName>
</protein>
<dbReference type="SUPFAM" id="SSF88659">
    <property type="entry name" value="Sigma3 and sigma4 domains of RNA polymerase sigma factors"/>
    <property type="match status" value="1"/>
</dbReference>
<dbReference type="NCBIfam" id="TIGR02937">
    <property type="entry name" value="sigma70-ECF"/>
    <property type="match status" value="1"/>
</dbReference>
<dbReference type="Gene3D" id="1.10.1740.10">
    <property type="match status" value="1"/>
</dbReference>
<dbReference type="InterPro" id="IPR013325">
    <property type="entry name" value="RNA_pol_sigma_r2"/>
</dbReference>
<dbReference type="InterPro" id="IPR007627">
    <property type="entry name" value="RNA_pol_sigma70_r2"/>
</dbReference>
<dbReference type="PANTHER" id="PTHR43133">
    <property type="entry name" value="RNA POLYMERASE ECF-TYPE SIGMA FACTO"/>
    <property type="match status" value="1"/>
</dbReference>
<dbReference type="PANTHER" id="PTHR43133:SF46">
    <property type="entry name" value="RNA POLYMERASE SIGMA-70 FACTOR ECF SUBFAMILY"/>
    <property type="match status" value="1"/>
</dbReference>
<dbReference type="InterPro" id="IPR014284">
    <property type="entry name" value="RNA_pol_sigma-70_dom"/>
</dbReference>
<dbReference type="InterPro" id="IPR039425">
    <property type="entry name" value="RNA_pol_sigma-70-like"/>
</dbReference>
<keyword evidence="2" id="KW-0805">Transcription regulation</keyword>
<keyword evidence="4" id="KW-0804">Transcription</keyword>
<dbReference type="Pfam" id="PF08281">
    <property type="entry name" value="Sigma70_r4_2"/>
    <property type="match status" value="1"/>
</dbReference>
<dbReference type="EMBL" id="JAUOEK010000050">
    <property type="protein sequence ID" value="MDO5968763.1"/>
    <property type="molecule type" value="Genomic_DNA"/>
</dbReference>
<dbReference type="InterPro" id="IPR000792">
    <property type="entry name" value="Tscrpt_reg_LuxR_C"/>
</dbReference>
<dbReference type="SMART" id="SM00421">
    <property type="entry name" value="HTH_LUXR"/>
    <property type="match status" value="1"/>
</dbReference>
<evidence type="ECO:0000259" key="5">
    <source>
        <dbReference type="SMART" id="SM00421"/>
    </source>
</evidence>
<sequence>MNNIELIHNLKKGNSKAYSFLVDTYHNMLCSYAYGLTNDRDLAKDIVQNVFISIWRTRLKLKDDFAVKSYLYRSVYNEFLNQNRNLKSVVPLDKKYIDALSFVVEEEDEKSLEKLMILVKREIENLPTKCKRTFLLSKQEGLSNIEIAEYLNISVKSVEAHMTKAFVKLREAVGSKMEGVLFLLFGLNIQAKA</sequence>
<evidence type="ECO:0000256" key="3">
    <source>
        <dbReference type="ARBA" id="ARBA00023082"/>
    </source>
</evidence>
<keyword evidence="7" id="KW-1185">Reference proteome</keyword>
<reference evidence="6" key="1">
    <citation type="submission" date="2023-07" db="EMBL/GenBank/DDBJ databases">
        <title>Two novel species in the genus Flavivirga.</title>
        <authorList>
            <person name="Kwon K."/>
        </authorList>
    </citation>
    <scope>NUCLEOTIDE SEQUENCE</scope>
    <source>
        <strain evidence="6">KCTC 52353</strain>
    </source>
</reference>
<proteinExistence type="inferred from homology"/>
<evidence type="ECO:0000256" key="2">
    <source>
        <dbReference type="ARBA" id="ARBA00023015"/>
    </source>
</evidence>
<evidence type="ECO:0000256" key="1">
    <source>
        <dbReference type="ARBA" id="ARBA00010641"/>
    </source>
</evidence>
<dbReference type="Gene3D" id="1.10.10.10">
    <property type="entry name" value="Winged helix-like DNA-binding domain superfamily/Winged helix DNA-binding domain"/>
    <property type="match status" value="1"/>
</dbReference>